<proteinExistence type="predicted"/>
<accession>A0A8H5HAU5</accession>
<dbReference type="EMBL" id="JAACJP010000014">
    <property type="protein sequence ID" value="KAF5380131.1"/>
    <property type="molecule type" value="Genomic_DNA"/>
</dbReference>
<dbReference type="OrthoDB" id="424402at2759"/>
<evidence type="ECO:0000313" key="3">
    <source>
        <dbReference type="Proteomes" id="UP000565441"/>
    </source>
</evidence>
<reference evidence="2 3" key="1">
    <citation type="journal article" date="2020" name="ISME J.">
        <title>Uncovering the hidden diversity of litter-decomposition mechanisms in mushroom-forming fungi.</title>
        <authorList>
            <person name="Floudas D."/>
            <person name="Bentzer J."/>
            <person name="Ahren D."/>
            <person name="Johansson T."/>
            <person name="Persson P."/>
            <person name="Tunlid A."/>
        </authorList>
    </citation>
    <scope>NUCLEOTIDE SEQUENCE [LARGE SCALE GENOMIC DNA]</scope>
    <source>
        <strain evidence="2 3">CBS 661.87</strain>
    </source>
</reference>
<comment type="caution">
    <text evidence="2">The sequence shown here is derived from an EMBL/GenBank/DDBJ whole genome shotgun (WGS) entry which is preliminary data.</text>
</comment>
<dbReference type="Proteomes" id="UP000565441">
    <property type="component" value="Unassembled WGS sequence"/>
</dbReference>
<protein>
    <submittedName>
        <fullName evidence="2">Uncharacterized protein</fullName>
    </submittedName>
</protein>
<sequence length="217" mass="23699">MSEATLAPVTGPHLIRITDSGKIKGWVTFALSFLEANENRPVVFHTLPFSSKTPPTAPVGGSTAPAPESKTTTSKIKSTTLVPRLLSVVEIVKREFIKSLEAKHSLRLAGLHQYNEIGCLEDLGVLEEEPEKEDRATEIARALSGSNHVRQKQTPYMKITLSNCALPELEEKGATYQPPVIRKLSKSAKMRMKKRERAAKKGTSAQDAEGSDAIVPD</sequence>
<evidence type="ECO:0000256" key="1">
    <source>
        <dbReference type="SAM" id="MobiDB-lite"/>
    </source>
</evidence>
<gene>
    <name evidence="2" type="ORF">D9615_006232</name>
</gene>
<keyword evidence="3" id="KW-1185">Reference proteome</keyword>
<feature type="region of interest" description="Disordered" evidence="1">
    <location>
        <begin position="180"/>
        <end position="217"/>
    </location>
</feature>
<feature type="compositionally biased region" description="Basic residues" evidence="1">
    <location>
        <begin position="183"/>
        <end position="200"/>
    </location>
</feature>
<organism evidence="2 3">
    <name type="scientific">Tricholomella constricta</name>
    <dbReference type="NCBI Taxonomy" id="117010"/>
    <lineage>
        <taxon>Eukaryota</taxon>
        <taxon>Fungi</taxon>
        <taxon>Dikarya</taxon>
        <taxon>Basidiomycota</taxon>
        <taxon>Agaricomycotina</taxon>
        <taxon>Agaricomycetes</taxon>
        <taxon>Agaricomycetidae</taxon>
        <taxon>Agaricales</taxon>
        <taxon>Tricholomatineae</taxon>
        <taxon>Lyophyllaceae</taxon>
        <taxon>Tricholomella</taxon>
    </lineage>
</organism>
<feature type="region of interest" description="Disordered" evidence="1">
    <location>
        <begin position="48"/>
        <end position="75"/>
    </location>
</feature>
<name>A0A8H5HAU5_9AGAR</name>
<dbReference type="AlphaFoldDB" id="A0A8H5HAU5"/>
<evidence type="ECO:0000313" key="2">
    <source>
        <dbReference type="EMBL" id="KAF5380131.1"/>
    </source>
</evidence>